<reference evidence="3 4" key="1">
    <citation type="submission" date="2017-11" db="EMBL/GenBank/DDBJ databases">
        <title>Complete genome sequence of Sphingomonas sp. Strain Cra20, a psychrotolerant potential plant growth promoting rhizobacteria.</title>
        <authorList>
            <person name="Luo Y."/>
        </authorList>
    </citation>
    <scope>NUCLEOTIDE SEQUENCE [LARGE SCALE GENOMIC DNA]</scope>
    <source>
        <strain evidence="3 4">Cra20</strain>
    </source>
</reference>
<dbReference type="EMBL" id="CP024923">
    <property type="protein sequence ID" value="ATY33441.1"/>
    <property type="molecule type" value="Genomic_DNA"/>
</dbReference>
<dbReference type="Gene3D" id="2.30.130.110">
    <property type="match status" value="1"/>
</dbReference>
<keyword evidence="1" id="KW-0456">Lyase</keyword>
<evidence type="ECO:0000259" key="2">
    <source>
        <dbReference type="Pfam" id="PF08666"/>
    </source>
</evidence>
<sequence>MRHPVTTAFQIHAADNVATLLGDAEDRVVLHGEAGGDVALLRPIALGHKVAVADIAAGEAVVKFGIPIGTASAAIARGDWVHLHNCISGFDERSGDFDVITGAGKDMRYD</sequence>
<protein>
    <submittedName>
        <fullName evidence="3">Hydrolase</fullName>
    </submittedName>
</protein>
<dbReference type="InterPro" id="IPR013974">
    <property type="entry name" value="SAF"/>
</dbReference>
<name>A0A2K8MPT1_9SPHN</name>
<dbReference type="KEGG" id="sphc:CVN68_16930"/>
<dbReference type="Proteomes" id="UP000229081">
    <property type="component" value="Chromosome"/>
</dbReference>
<dbReference type="GO" id="GO:0016829">
    <property type="term" value="F:lyase activity"/>
    <property type="evidence" value="ECO:0007669"/>
    <property type="project" value="UniProtKB-KW"/>
</dbReference>
<dbReference type="GO" id="GO:0016787">
    <property type="term" value="F:hydrolase activity"/>
    <property type="evidence" value="ECO:0007669"/>
    <property type="project" value="UniProtKB-KW"/>
</dbReference>
<dbReference type="PANTHER" id="PTHR30536">
    <property type="entry name" value="ALTRONATE/GALACTARATE DEHYDRATASE"/>
    <property type="match status" value="1"/>
</dbReference>
<evidence type="ECO:0000256" key="1">
    <source>
        <dbReference type="ARBA" id="ARBA00023239"/>
    </source>
</evidence>
<dbReference type="InterPro" id="IPR052172">
    <property type="entry name" value="UxaA_altronate/galactarate_dh"/>
</dbReference>
<keyword evidence="4" id="KW-1185">Reference proteome</keyword>
<accession>A0A2K8MPT1</accession>
<dbReference type="AlphaFoldDB" id="A0A2K8MPT1"/>
<organism evidence="3 4">
    <name type="scientific">Sphingomonas psychrotolerans</name>
    <dbReference type="NCBI Taxonomy" id="1327635"/>
    <lineage>
        <taxon>Bacteria</taxon>
        <taxon>Pseudomonadati</taxon>
        <taxon>Pseudomonadota</taxon>
        <taxon>Alphaproteobacteria</taxon>
        <taxon>Sphingomonadales</taxon>
        <taxon>Sphingomonadaceae</taxon>
        <taxon>Sphingomonas</taxon>
    </lineage>
</organism>
<dbReference type="GO" id="GO:0019698">
    <property type="term" value="P:D-galacturonate catabolic process"/>
    <property type="evidence" value="ECO:0007669"/>
    <property type="project" value="TreeGrafter"/>
</dbReference>
<proteinExistence type="predicted"/>
<feature type="domain" description="SAF" evidence="2">
    <location>
        <begin position="36"/>
        <end position="85"/>
    </location>
</feature>
<evidence type="ECO:0000313" key="3">
    <source>
        <dbReference type="EMBL" id="ATY33441.1"/>
    </source>
</evidence>
<evidence type="ECO:0000313" key="4">
    <source>
        <dbReference type="Proteomes" id="UP000229081"/>
    </source>
</evidence>
<dbReference type="InterPro" id="IPR044144">
    <property type="entry name" value="SAF_UxaA/GarD"/>
</dbReference>
<dbReference type="CDD" id="cd11613">
    <property type="entry name" value="SAF_AH_GD"/>
    <property type="match status" value="1"/>
</dbReference>
<keyword evidence="3" id="KW-0378">Hydrolase</keyword>
<gene>
    <name evidence="3" type="ORF">CVN68_16930</name>
</gene>
<dbReference type="Pfam" id="PF08666">
    <property type="entry name" value="SAF"/>
    <property type="match status" value="1"/>
</dbReference>
<dbReference type="PANTHER" id="PTHR30536:SF5">
    <property type="entry name" value="ALTRONATE DEHYDRATASE"/>
    <property type="match status" value="1"/>
</dbReference>